<evidence type="ECO:0008006" key="3">
    <source>
        <dbReference type="Google" id="ProtNLM"/>
    </source>
</evidence>
<dbReference type="Gene3D" id="3.10.20.850">
    <property type="entry name" value="Protein of unknown function DUF3861"/>
    <property type="match status" value="1"/>
</dbReference>
<proteinExistence type="predicted"/>
<organism evidence="1 2">
    <name type="scientific">Oxalicibacterium flavum</name>
    <dbReference type="NCBI Taxonomy" id="179467"/>
    <lineage>
        <taxon>Bacteria</taxon>
        <taxon>Pseudomonadati</taxon>
        <taxon>Pseudomonadota</taxon>
        <taxon>Betaproteobacteria</taxon>
        <taxon>Burkholderiales</taxon>
        <taxon>Oxalobacteraceae</taxon>
        <taxon>Oxalicibacterium</taxon>
    </lineage>
</organism>
<gene>
    <name evidence="1" type="ORF">GCM10007205_27690</name>
</gene>
<sequence length="107" mass="11620">MSAHDYRVTLEYLGGKHAGSELHAPLQFEAGNHDDLFDIIAHVQASGLADPDEAAALALGLKLFGEVLLKHRKDPLFAELQPVFGEFIGAFKQRIRDTQEGKAGPLA</sequence>
<accession>A0A8J2XVN0</accession>
<dbReference type="InterPro" id="IPR024476">
    <property type="entry name" value="DUF3861"/>
</dbReference>
<name>A0A8J2XVN0_9BURK</name>
<dbReference type="RefSeq" id="WP_188397196.1">
    <property type="nucleotide sequence ID" value="NZ_BMCG01000006.1"/>
</dbReference>
<comment type="caution">
    <text evidence="1">The sequence shown here is derived from an EMBL/GenBank/DDBJ whole genome shotgun (WGS) entry which is preliminary data.</text>
</comment>
<dbReference type="Pfam" id="PF12977">
    <property type="entry name" value="DUF3861"/>
    <property type="match status" value="1"/>
</dbReference>
<evidence type="ECO:0000313" key="2">
    <source>
        <dbReference type="Proteomes" id="UP000620266"/>
    </source>
</evidence>
<protein>
    <recommendedName>
        <fullName evidence="3">DUF3861 domain-containing protein</fullName>
    </recommendedName>
</protein>
<reference evidence="1" key="1">
    <citation type="journal article" date="2014" name="Int. J. Syst. Evol. Microbiol.">
        <title>Complete genome sequence of Corynebacterium casei LMG S-19264T (=DSM 44701T), isolated from a smear-ripened cheese.</title>
        <authorList>
            <consortium name="US DOE Joint Genome Institute (JGI-PGF)"/>
            <person name="Walter F."/>
            <person name="Albersmeier A."/>
            <person name="Kalinowski J."/>
            <person name="Ruckert C."/>
        </authorList>
    </citation>
    <scope>NUCLEOTIDE SEQUENCE</scope>
    <source>
        <strain evidence="1">CCM 7086</strain>
    </source>
</reference>
<keyword evidence="2" id="KW-1185">Reference proteome</keyword>
<reference evidence="1" key="2">
    <citation type="submission" date="2020-09" db="EMBL/GenBank/DDBJ databases">
        <authorList>
            <person name="Sun Q."/>
            <person name="Sedlacek I."/>
        </authorList>
    </citation>
    <scope>NUCLEOTIDE SEQUENCE</scope>
    <source>
        <strain evidence="1">CCM 7086</strain>
    </source>
</reference>
<dbReference type="EMBL" id="BMCG01000006">
    <property type="protein sequence ID" value="GGC17152.1"/>
    <property type="molecule type" value="Genomic_DNA"/>
</dbReference>
<dbReference type="Proteomes" id="UP000620266">
    <property type="component" value="Unassembled WGS sequence"/>
</dbReference>
<evidence type="ECO:0000313" key="1">
    <source>
        <dbReference type="EMBL" id="GGC17152.1"/>
    </source>
</evidence>
<dbReference type="InterPro" id="IPR038194">
    <property type="entry name" value="DUF3861_sf"/>
</dbReference>
<dbReference type="AlphaFoldDB" id="A0A8J2XVN0"/>